<dbReference type="NCBIfam" id="NF040563">
    <property type="entry name" value="guided_IscB"/>
    <property type="match status" value="1"/>
</dbReference>
<dbReference type="PANTHER" id="PTHR33877">
    <property type="entry name" value="SLL1193 PROTEIN"/>
    <property type="match status" value="1"/>
</dbReference>
<evidence type="ECO:0000313" key="3">
    <source>
        <dbReference type="Proteomes" id="UP000241848"/>
    </source>
</evidence>
<dbReference type="InterPro" id="IPR047693">
    <property type="entry name" value="RNA-guided_IscB-like"/>
</dbReference>
<reference evidence="2 3" key="1">
    <citation type="journal article" date="2014" name="BMC Genomics">
        <title>Comparison of environmental and isolate Sulfobacillus genomes reveals diverse carbon, sulfur, nitrogen, and hydrogen metabolisms.</title>
        <authorList>
            <person name="Justice N.B."/>
            <person name="Norman A."/>
            <person name="Brown C.T."/>
            <person name="Singh A."/>
            <person name="Thomas B.C."/>
            <person name="Banfield J.F."/>
        </authorList>
    </citation>
    <scope>NUCLEOTIDE SEQUENCE [LARGE SCALE GENOMIC DNA]</scope>
    <source>
        <strain evidence="2">AMDSBA3</strain>
    </source>
</reference>
<keyword evidence="2" id="KW-0378">Hydrolase</keyword>
<evidence type="ECO:0000259" key="1">
    <source>
        <dbReference type="SMART" id="SM00507"/>
    </source>
</evidence>
<dbReference type="InterPro" id="IPR025938">
    <property type="entry name" value="RRXRR_dom"/>
</dbReference>
<dbReference type="GO" id="GO:0004519">
    <property type="term" value="F:endonuclease activity"/>
    <property type="evidence" value="ECO:0007669"/>
    <property type="project" value="UniProtKB-KW"/>
</dbReference>
<dbReference type="PANTHER" id="PTHR33877:SF2">
    <property type="entry name" value="OS07G0170200 PROTEIN"/>
    <property type="match status" value="1"/>
</dbReference>
<accession>A0A2T2WN39</accession>
<dbReference type="InterPro" id="IPR052892">
    <property type="entry name" value="NA-targeting_endonuclease"/>
</dbReference>
<gene>
    <name evidence="2" type="ORF">C7B45_02515</name>
</gene>
<proteinExistence type="predicted"/>
<feature type="domain" description="HNH nuclease" evidence="1">
    <location>
        <begin position="185"/>
        <end position="236"/>
    </location>
</feature>
<dbReference type="InterPro" id="IPR002711">
    <property type="entry name" value="HNH"/>
</dbReference>
<dbReference type="Gene3D" id="1.10.30.50">
    <property type="match status" value="1"/>
</dbReference>
<name>A0A2T2WN39_9FIRM</name>
<dbReference type="Pfam" id="PF14239">
    <property type="entry name" value="RRXRR"/>
    <property type="match status" value="1"/>
</dbReference>
<dbReference type="AlphaFoldDB" id="A0A2T2WN39"/>
<dbReference type="Proteomes" id="UP000241848">
    <property type="component" value="Unassembled WGS sequence"/>
</dbReference>
<protein>
    <submittedName>
        <fullName evidence="2">HNH endonuclease</fullName>
    </submittedName>
</protein>
<comment type="caution">
    <text evidence="2">The sequence shown here is derived from an EMBL/GenBank/DDBJ whole genome shotgun (WGS) entry which is preliminary data.</text>
</comment>
<dbReference type="InterPro" id="IPR003615">
    <property type="entry name" value="HNH_nuc"/>
</dbReference>
<dbReference type="CDD" id="cd00085">
    <property type="entry name" value="HNHc"/>
    <property type="match status" value="1"/>
</dbReference>
<keyword evidence="2" id="KW-0255">Endonuclease</keyword>
<evidence type="ECO:0000313" key="2">
    <source>
        <dbReference type="EMBL" id="PSR23659.1"/>
    </source>
</evidence>
<dbReference type="SMART" id="SM00507">
    <property type="entry name" value="HNHc"/>
    <property type="match status" value="1"/>
</dbReference>
<keyword evidence="2" id="KW-0540">Nuclease</keyword>
<sequence>MVFVLDKQKKPLMPCSEKRARLLLERRRARVVNIVPFTIRLVDRLRENSVLQDMRLKLDPGSKTTGMAITLDGIHGTHVVFLGEIVHKSGIQARLEARRAVRRGRRFRHTRYRAARFQNRTRKDGWLPPSLAARVNQTLRTVDKIRAHAPITAMSVEHVRFDTQKLENPEIVGVEYQQGTLLGYEVREYLLEKWGRTCVYCGATDVPLQVEHIIPKRRGGSNRMSNLTLACKPCNLQKGKQTAAEFGHPDVQVHARQPLKDAALMNATRWRLYHQLQATSLPVEGGSGGRTKKQRIAHDLPKEHYYDALCVGKSTPAQFLTLPAFVQIWSAKGRGNRQRCRTDKHGFPIRHLSRQKHHFGFQTGDLVQAVIPHGKYAGTWTGRATVKASGSIRIVTSIGVHPTTSYRYGHVLQRGNGWVYTQKPSNQERGKAASSPA</sequence>
<dbReference type="EMBL" id="PXYV01000004">
    <property type="protein sequence ID" value="PSR23659.1"/>
    <property type="molecule type" value="Genomic_DNA"/>
</dbReference>
<dbReference type="Pfam" id="PF01844">
    <property type="entry name" value="HNH"/>
    <property type="match status" value="1"/>
</dbReference>
<organism evidence="2 3">
    <name type="scientific">Sulfobacillus acidophilus</name>
    <dbReference type="NCBI Taxonomy" id="53633"/>
    <lineage>
        <taxon>Bacteria</taxon>
        <taxon>Bacillati</taxon>
        <taxon>Bacillota</taxon>
        <taxon>Clostridia</taxon>
        <taxon>Eubacteriales</taxon>
        <taxon>Clostridiales Family XVII. Incertae Sedis</taxon>
        <taxon>Sulfobacillus</taxon>
    </lineage>
</organism>